<comment type="pathway">
    <text evidence="1">Amino-acid biosynthesis; L-cysteine biosynthesis; L-cysteine from L-serine: step 1/2.</text>
</comment>
<dbReference type="UniPathway" id="UPA00136">
    <property type="reaction ID" value="UER00199"/>
</dbReference>
<evidence type="ECO:0000256" key="2">
    <source>
        <dbReference type="ARBA" id="ARBA00007274"/>
    </source>
</evidence>
<reference evidence="14" key="2">
    <citation type="submission" date="2016-01" db="EMBL/GenBank/DDBJ databases">
        <title>Six Aerococcus type strain genome sequencing and assembly using PacBio and Illumina Hiseq.</title>
        <authorList>
            <person name="Carkaci D."/>
            <person name="Dargis R."/>
            <person name="Nielsen X.C."/>
            <person name="Skovgaard O."/>
            <person name="Fuursted K."/>
            <person name="Christensen J.J."/>
        </authorList>
    </citation>
    <scope>NUCLEOTIDE SEQUENCE [LARGE SCALE GENOMIC DNA]</scope>
    <source>
        <strain evidence="14">CCUG42038B</strain>
    </source>
</reference>
<dbReference type="CDD" id="cd03354">
    <property type="entry name" value="LbH_SAT"/>
    <property type="match status" value="1"/>
</dbReference>
<dbReference type="GO" id="GO:0006535">
    <property type="term" value="P:cysteine biosynthetic process from serine"/>
    <property type="evidence" value="ECO:0007669"/>
    <property type="project" value="InterPro"/>
</dbReference>
<dbReference type="GO" id="GO:0009001">
    <property type="term" value="F:serine O-acetyltransferase activity"/>
    <property type="evidence" value="ECO:0007669"/>
    <property type="project" value="UniProtKB-EC"/>
</dbReference>
<dbReference type="GO" id="GO:0005737">
    <property type="term" value="C:cytoplasm"/>
    <property type="evidence" value="ECO:0007669"/>
    <property type="project" value="InterPro"/>
</dbReference>
<dbReference type="InterPro" id="IPR042122">
    <property type="entry name" value="Ser_AcTrfase_N_sf"/>
</dbReference>
<evidence type="ECO:0000313" key="13">
    <source>
        <dbReference type="EMBL" id="AMC00039.1"/>
    </source>
</evidence>
<evidence type="ECO:0000256" key="1">
    <source>
        <dbReference type="ARBA" id="ARBA00004876"/>
    </source>
</evidence>
<dbReference type="Gene3D" id="1.10.3130.10">
    <property type="entry name" value="serine acetyltransferase, domain 1"/>
    <property type="match status" value="1"/>
</dbReference>
<keyword evidence="14" id="KW-1185">Reference proteome</keyword>
<proteinExistence type="inferred from homology"/>
<dbReference type="Pfam" id="PF00132">
    <property type="entry name" value="Hexapep"/>
    <property type="match status" value="1"/>
</dbReference>
<evidence type="ECO:0000256" key="4">
    <source>
        <dbReference type="ARBA" id="ARBA00018522"/>
    </source>
</evidence>
<dbReference type="InterPro" id="IPR001451">
    <property type="entry name" value="Hexapep"/>
</dbReference>
<gene>
    <name evidence="13" type="ORF">AWM75_04310</name>
</gene>
<reference evidence="13 14" key="1">
    <citation type="journal article" date="2016" name="Genome Announc.">
        <title>Complete Genome Sequences of Aerococcus christensenii CCUG 28831T, Aerococcus sanguinicola CCUG 43001T, Aerococcus urinae CCUG 36881T, Aerococcus urinaeequi CCUG 28094T, Aerococcus urinaehominis CCUG 42038 BT, and Aerococcus viridans CCUG 4311T.</title>
        <authorList>
            <person name="Carkaci D."/>
            <person name="Dargis R."/>
            <person name="Nielsen X.C."/>
            <person name="Skovgaard O."/>
            <person name="Fuursted K."/>
            <person name="Christensen J.J."/>
        </authorList>
    </citation>
    <scope>NUCLEOTIDE SEQUENCE [LARGE SCALE GENOMIC DNA]</scope>
    <source>
        <strain evidence="13 14">CCUG42038B</strain>
    </source>
</reference>
<keyword evidence="6 11" id="KW-0808">Transferase</keyword>
<evidence type="ECO:0000256" key="6">
    <source>
        <dbReference type="ARBA" id="ARBA00022679"/>
    </source>
</evidence>
<name>A0A0X8FMH9_9LACT</name>
<protein>
    <recommendedName>
        <fullName evidence="4 11">Serine acetyltransferase</fullName>
        <ecNumber evidence="3 11">2.3.1.30</ecNumber>
    </recommendedName>
</protein>
<dbReference type="Proteomes" id="UP000062260">
    <property type="component" value="Chromosome"/>
</dbReference>
<evidence type="ECO:0000256" key="3">
    <source>
        <dbReference type="ARBA" id="ARBA00013266"/>
    </source>
</evidence>
<comment type="catalytic activity">
    <reaction evidence="10 11">
        <text>L-serine + acetyl-CoA = O-acetyl-L-serine + CoA</text>
        <dbReference type="Rhea" id="RHEA:24560"/>
        <dbReference type="ChEBI" id="CHEBI:33384"/>
        <dbReference type="ChEBI" id="CHEBI:57287"/>
        <dbReference type="ChEBI" id="CHEBI:57288"/>
        <dbReference type="ChEBI" id="CHEBI:58340"/>
        <dbReference type="EC" id="2.3.1.30"/>
    </reaction>
</comment>
<evidence type="ECO:0000256" key="7">
    <source>
        <dbReference type="ARBA" id="ARBA00022737"/>
    </source>
</evidence>
<dbReference type="InterPro" id="IPR005881">
    <property type="entry name" value="Ser_O-AcTrfase"/>
</dbReference>
<dbReference type="PROSITE" id="PS00101">
    <property type="entry name" value="HEXAPEP_TRANSFERASES"/>
    <property type="match status" value="1"/>
</dbReference>
<dbReference type="InterPro" id="IPR011004">
    <property type="entry name" value="Trimer_LpxA-like_sf"/>
</dbReference>
<dbReference type="FunFam" id="2.160.10.10:FF:000007">
    <property type="entry name" value="Serine acetyltransferase"/>
    <property type="match status" value="1"/>
</dbReference>
<dbReference type="SUPFAM" id="SSF51161">
    <property type="entry name" value="Trimeric LpxA-like enzymes"/>
    <property type="match status" value="1"/>
</dbReference>
<dbReference type="EC" id="2.3.1.30" evidence="3 11"/>
<dbReference type="NCBIfam" id="NF041874">
    <property type="entry name" value="EPS_EpsC"/>
    <property type="match status" value="1"/>
</dbReference>
<keyword evidence="5" id="KW-0028">Amino-acid biosynthesis</keyword>
<evidence type="ECO:0000313" key="14">
    <source>
        <dbReference type="Proteomes" id="UP000062260"/>
    </source>
</evidence>
<dbReference type="PANTHER" id="PTHR42811">
    <property type="entry name" value="SERINE ACETYLTRANSFERASE"/>
    <property type="match status" value="1"/>
</dbReference>
<evidence type="ECO:0000256" key="9">
    <source>
        <dbReference type="ARBA" id="ARBA00023315"/>
    </source>
</evidence>
<evidence type="ECO:0000256" key="5">
    <source>
        <dbReference type="ARBA" id="ARBA00022605"/>
    </source>
</evidence>
<feature type="compositionally biased region" description="Basic and acidic residues" evidence="12">
    <location>
        <begin position="163"/>
        <end position="179"/>
    </location>
</feature>
<evidence type="ECO:0000256" key="11">
    <source>
        <dbReference type="PIRNR" id="PIRNR000441"/>
    </source>
</evidence>
<keyword evidence="9 11" id="KW-0012">Acyltransferase</keyword>
<evidence type="ECO:0000256" key="10">
    <source>
        <dbReference type="ARBA" id="ARBA00049486"/>
    </source>
</evidence>
<dbReference type="InterPro" id="IPR045304">
    <property type="entry name" value="LbH_SAT"/>
</dbReference>
<sequence>MKELIGAYKANDVSIKSSLEVLLTIPGVHALGLHRVGHFFYRHRLYLIARLIANFSRFITGIEIHPGAQIGRRLVIDHGGGTVIGETAVVGDDVMIFHGVTLGGTGKDKGKRHPDVGDGAMIGAHAQVLGPICIGAHAKVGAGAIVLKDVPAYATAVGNPARNIERDSKQSEGVDKHDQNLQQLN</sequence>
<dbReference type="AlphaFoldDB" id="A0A0X8FMH9"/>
<dbReference type="STRING" id="128944.AWM75_04310"/>
<dbReference type="PIRSF" id="PIRSF000441">
    <property type="entry name" value="CysE"/>
    <property type="match status" value="1"/>
</dbReference>
<dbReference type="InterPro" id="IPR018357">
    <property type="entry name" value="Hexapep_transf_CS"/>
</dbReference>
<comment type="similarity">
    <text evidence="2 11">Belongs to the transferase hexapeptide repeat family.</text>
</comment>
<keyword evidence="8" id="KW-0198">Cysteine biosynthesis</keyword>
<dbReference type="InterPro" id="IPR053376">
    <property type="entry name" value="Serine_acetyltransferase"/>
</dbReference>
<evidence type="ECO:0000256" key="8">
    <source>
        <dbReference type="ARBA" id="ARBA00023192"/>
    </source>
</evidence>
<dbReference type="Gene3D" id="2.160.10.10">
    <property type="entry name" value="Hexapeptide repeat proteins"/>
    <property type="match status" value="1"/>
</dbReference>
<dbReference type="NCBIfam" id="TIGR01172">
    <property type="entry name" value="cysE"/>
    <property type="match status" value="1"/>
</dbReference>
<keyword evidence="7" id="KW-0677">Repeat</keyword>
<dbReference type="EMBL" id="CP014163">
    <property type="protein sequence ID" value="AMC00039.1"/>
    <property type="molecule type" value="Genomic_DNA"/>
</dbReference>
<accession>A0A0X8FMH9</accession>
<organism evidence="13 14">
    <name type="scientific">Aerococcus urinaehominis</name>
    <dbReference type="NCBI Taxonomy" id="128944"/>
    <lineage>
        <taxon>Bacteria</taxon>
        <taxon>Bacillati</taxon>
        <taxon>Bacillota</taxon>
        <taxon>Bacilli</taxon>
        <taxon>Lactobacillales</taxon>
        <taxon>Aerococcaceae</taxon>
        <taxon>Aerococcus</taxon>
    </lineage>
</organism>
<dbReference type="KEGG" id="auh:AWM75_04310"/>
<feature type="region of interest" description="Disordered" evidence="12">
    <location>
        <begin position="161"/>
        <end position="185"/>
    </location>
</feature>
<evidence type="ECO:0000256" key="12">
    <source>
        <dbReference type="SAM" id="MobiDB-lite"/>
    </source>
</evidence>